<keyword evidence="3" id="KW-1185">Reference proteome</keyword>
<feature type="region of interest" description="Disordered" evidence="1">
    <location>
        <begin position="1380"/>
        <end position="1412"/>
    </location>
</feature>
<evidence type="ECO:0000313" key="3">
    <source>
        <dbReference type="Proteomes" id="UP000612746"/>
    </source>
</evidence>
<name>A0A8H7UJT0_9FUNG</name>
<reference evidence="2" key="1">
    <citation type="submission" date="2020-12" db="EMBL/GenBank/DDBJ databases">
        <title>Metabolic potential, ecology and presence of endohyphal bacteria is reflected in genomic diversity of Mucoromycotina.</title>
        <authorList>
            <person name="Muszewska A."/>
            <person name="Okrasinska A."/>
            <person name="Steczkiewicz K."/>
            <person name="Drgas O."/>
            <person name="Orlowska M."/>
            <person name="Perlinska-Lenart U."/>
            <person name="Aleksandrzak-Piekarczyk T."/>
            <person name="Szatraj K."/>
            <person name="Zielenkiewicz U."/>
            <person name="Pilsyk S."/>
            <person name="Malc E."/>
            <person name="Mieczkowski P."/>
            <person name="Kruszewska J.S."/>
            <person name="Biernat P."/>
            <person name="Pawlowska J."/>
        </authorList>
    </citation>
    <scope>NUCLEOTIDE SEQUENCE</scope>
    <source>
        <strain evidence="2">WA0000051536</strain>
    </source>
</reference>
<feature type="region of interest" description="Disordered" evidence="1">
    <location>
        <begin position="132"/>
        <end position="151"/>
    </location>
</feature>
<feature type="compositionally biased region" description="Low complexity" evidence="1">
    <location>
        <begin position="1385"/>
        <end position="1399"/>
    </location>
</feature>
<accession>A0A8H7UJT0</accession>
<dbReference type="EMBL" id="JAEPRA010000008">
    <property type="protein sequence ID" value="KAG2181554.1"/>
    <property type="molecule type" value="Genomic_DNA"/>
</dbReference>
<protein>
    <submittedName>
        <fullName evidence="2">Uncharacterized protein</fullName>
    </submittedName>
</protein>
<organism evidence="2 3">
    <name type="scientific">Umbelopsis vinacea</name>
    <dbReference type="NCBI Taxonomy" id="44442"/>
    <lineage>
        <taxon>Eukaryota</taxon>
        <taxon>Fungi</taxon>
        <taxon>Fungi incertae sedis</taxon>
        <taxon>Mucoromycota</taxon>
        <taxon>Mucoromycotina</taxon>
        <taxon>Umbelopsidomycetes</taxon>
        <taxon>Umbelopsidales</taxon>
        <taxon>Umbelopsidaceae</taxon>
        <taxon>Umbelopsis</taxon>
    </lineage>
</organism>
<dbReference type="Proteomes" id="UP000612746">
    <property type="component" value="Unassembled WGS sequence"/>
</dbReference>
<proteinExistence type="predicted"/>
<gene>
    <name evidence="2" type="ORF">INT44_008369</name>
</gene>
<feature type="compositionally biased region" description="Polar residues" evidence="1">
    <location>
        <begin position="132"/>
        <end position="146"/>
    </location>
</feature>
<evidence type="ECO:0000256" key="1">
    <source>
        <dbReference type="SAM" id="MobiDB-lite"/>
    </source>
</evidence>
<sequence length="2193" mass="248163">MASTVPKFLEEFALDTSIEARSDILKKLVPGSEDAYYYESLVLLQKLEAILQQKKIDLEKLPVELSQEELAIFEQVKGKITESSSRNRDDVESKLKMRFYLLSYPIEPAASCKYLMQQHGIDPLTFSRNQETVSGDASLEESNNNAARHPSALDSNFFSESRLTELFQNEYLDSLRNSSNPFEPIAIPFLYNLPLQSDYDDYLVIRYILGSAGNAPINLPGFVKRLAKAVATRFSQKKKDVQMYDRLDLKGLTLMQLSELAEELPAILSDMNFVVLYLTKLQPATDQFPNDTIDQFTPDDVVKDYLDKALEFLSKVPSGAEKWKRMALHKQLVMNLYHENYDSDKFLETEESVDYFLGARDNDKVCGFSCKHQMGRPKFSSAPQLFLLDAPEVSETTLITEYLKLLLNLGVPVETFHDILDSQSFLNPLYAETKFTSGKITANEWENPKLQTVDPNIDLDGLTPIWESYKNNVTSNPKDIHEPSFTFGGENGLAGKEISGRGLWVIDFISGRKSCRALIQKGFVNCIIRPTVSGQLLTITDERNQRITSGYTVWLKGKEYESDSSSNITLPFTETQESNPLLIKLENYAQVVDYQSITEDYKFDASFYVNHESLQKENTASVTVIPFLNVGDQRAPLSLLEDMVLSVTSNDKAGIESTYKLADVHFTDNKPYTGQFRVPPDLECLRFNLEGKIKRCSGGERYQQVAATHLINIDRSDHECISAYARSDESGYTLYVTGKNGEPKSRYTISVELKHKFIRSTIPISFTTNENGEVKLGQLSNITRIRIPKLRQDIQVKVDEQVNFWPTSIFESEGNNIRLPFFSGEDNILSLGKSGVDSSLLADFSDKMTVHPGFIQIQELTPGKYHLRCVMTNTAVEVLLYIIGGGTETPKDKLWTNLTLGQRWIAESPGEMTRTPLSIHDIFVDDRTINVKLQNFSSKTYAIVSGTSTLSHRTPQENYLPKRTQKRHLLRSIGESQNNTLFVSGRKLSEEYQYILERSRFNKWTSTILQNPSLLLKRQKQSDTTVTNKKLKTAVGFGSVPRGRSFRGMDRVLMRGEKLMALNSSAFPDAVPEYGMYTNFSIKLITNTLLTIQLDFLKITNLETQVVTPDVNGQIVLDRQSIGTSNYLSILVISGDQVVARDIKLQCQTQLSTIDLRHFAPVDPGKAIVRAREVTLLATADAPKDVCVDQDREVIDSIEKLYSIYKTLNSSQDLEEFSFLNTWESLSKEEKLKLFDEHVCHELNFWLMHKDKDFFDQVVKIALQSKLKKTFLDLYMLNSDLEPFANDLHQFETLNIFEKVLLAKRVPAIHDTVRKLMLEGIEISPPETSVLQDQFDTVLAGTSMSLERGQDMAMAISAPMSAPPPAPSIAAQMYSSVESVPQPAPTTRSFGSSSFRSSALPPPPPRSAQLDNIQEQEVVNDSLDGDDLDDNDEEEKALMEMRQNVQKSHTYQYKDRTREYRETNYLLQYVSISVNAFWLDYLTHEGNSPFLSQYFAQATGSFTEQVFALAILDVPYKNRAEISSNFIPEENKVKISASTPALVFHRNLKLYEVASNQERLLVVQNIFNPSEYDQLGKIQVIPNHDMRKSVEYGMHIVISNMTAETYVIEVSFQIPIGSVPTRRSRYLDATTIRIDPYTTWQKATSFFYFPEDGEYTNVPISVTVNGELVATSKLTDIVVKQSVVEGGVKDWQSIASHGTTTEVIEYLKTTNLMKTDINLITARMSNPAFASSVLSVLRDRKYYNFSLWAYGVRHNLPLAIRDFLKMEQHQLEKVGKFFTSALVDLPKTSFTYFQILDYDPIVKARAHSVGSDKVILNHAFYQQYVSFLEYLSQKRDHDVEDLLCLGIYLVYQERLTEARKVHTKIKNALEDGHTLSIPVQSDYLDAFLSLRIPCDDLDSYDQTIESTRDLAIKYKDYPLLTWRRRFEDIVNIYNEVDGSSTSFDEEDKQLTVEQLNIKELSRGPSLELKVTDTHAVVSCANIRNMRLKIYALNIEMLFSTNPFISKNSSGNYSLVAANYDHEYNVEQCLQEPSNDSLHFRAATDEFELIGKSNPGVSLIKLDIPAELQNKNVLVEVQGGGIIQSSAHFSNALNVQVVENSGLIRVLSKKNGRPNVGSYVKIYVKLHSGNVHFWKDGYTAINGIFDYVSVTEDNALVGTDGSSLKSIMKQVQKISILVLSSDAGGLIRVVEPPK</sequence>
<dbReference type="OrthoDB" id="17798at2759"/>
<comment type="caution">
    <text evidence="2">The sequence shown here is derived from an EMBL/GenBank/DDBJ whole genome shotgun (WGS) entry which is preliminary data.</text>
</comment>
<evidence type="ECO:0000313" key="2">
    <source>
        <dbReference type="EMBL" id="KAG2181554.1"/>
    </source>
</evidence>